<comment type="caution">
    <text evidence="3">The sequence shown here is derived from an EMBL/GenBank/DDBJ whole genome shotgun (WGS) entry which is preliminary data.</text>
</comment>
<feature type="coiled-coil region" evidence="1">
    <location>
        <begin position="128"/>
        <end position="155"/>
    </location>
</feature>
<evidence type="ECO:0000313" key="4">
    <source>
        <dbReference type="Proteomes" id="UP001066276"/>
    </source>
</evidence>
<sequence length="724" mass="81838">MHFYAYLTLCAINVYARSTGGSRFALHIGVMHHGSNLLFVSWISSSGPETFWRSCWILIIRRHLRLEHHNIGMRRRQAPGKKVKAQCSSEPVIATLPSFPVHDISASRSRNDAQMDHDLESLLGNLLHMILLSILEQLEDKLDNLRNTLEDVPSRVAGLMEQIWVAKGPYRLENGGVSLEMVCPISIGDCAVSQSPVTSELDKPGEPTLCLQAQFSDRHTPFQDCMLSSPTDVQVCRDEPSFVYSQCCQIDMTHSRTRACNLASQMYMSHNRTAACNLTFQMYTSRSRTSACNLGFQMYKSHGRTCACNLGFQMYTSRTLTSACYVYFKMNTSCTRSSACNLGFQIEMNYSRIVFYPGALRQIFRPEHWMQSCDFSRNLFMGIRHCKTTAYNNWDQQQNLCPHPVFSDGDEPHQNHCKQPVLINGKEPDECLNEELMCFDCHGPQQNQCLQPMPTDEITPDEHLKSGLLSFDDFGSQQTQCLQLVFQDTQCQQQNLCLKQEVPYTHDPNVDYEIESLHPNAQCPDQKYKVEPLHTAAEDQELGPMHSEAQEADQNYKLEPIHQAEQDSNQSYKLEPPCTESQCSDQNDMLEPSCTDAQDSDQNYKLEPLSTDSQGSDQNYKPEPPCTDAQDSDRNYKLKPSFTDSQGSDQNYKLEPPCTDAQGSGQNDKLRLLSPDEWGPSVPASCLKLDRSTADENALTDSMERGNTKSDLLLFQATTGMCSL</sequence>
<protein>
    <submittedName>
        <fullName evidence="3">Uncharacterized protein</fullName>
    </submittedName>
</protein>
<name>A0AAV7SXY6_PLEWA</name>
<keyword evidence="1" id="KW-0175">Coiled coil</keyword>
<gene>
    <name evidence="3" type="ORF">NDU88_000978</name>
</gene>
<evidence type="ECO:0000256" key="1">
    <source>
        <dbReference type="SAM" id="Coils"/>
    </source>
</evidence>
<dbReference type="Proteomes" id="UP001066276">
    <property type="component" value="Chromosome 4_1"/>
</dbReference>
<feature type="region of interest" description="Disordered" evidence="2">
    <location>
        <begin position="567"/>
        <end position="667"/>
    </location>
</feature>
<reference evidence="3" key="1">
    <citation type="journal article" date="2022" name="bioRxiv">
        <title>Sequencing and chromosome-scale assembly of the giantPleurodeles waltlgenome.</title>
        <authorList>
            <person name="Brown T."/>
            <person name="Elewa A."/>
            <person name="Iarovenko S."/>
            <person name="Subramanian E."/>
            <person name="Araus A.J."/>
            <person name="Petzold A."/>
            <person name="Susuki M."/>
            <person name="Suzuki K.-i.T."/>
            <person name="Hayashi T."/>
            <person name="Toyoda A."/>
            <person name="Oliveira C."/>
            <person name="Osipova E."/>
            <person name="Leigh N.D."/>
            <person name="Simon A."/>
            <person name="Yun M.H."/>
        </authorList>
    </citation>
    <scope>NUCLEOTIDE SEQUENCE</scope>
    <source>
        <strain evidence="3">20211129_DDA</strain>
        <tissue evidence="3">Liver</tissue>
    </source>
</reference>
<feature type="compositionally biased region" description="Polar residues" evidence="2">
    <location>
        <begin position="642"/>
        <end position="651"/>
    </location>
</feature>
<proteinExistence type="predicted"/>
<evidence type="ECO:0000256" key="2">
    <source>
        <dbReference type="SAM" id="MobiDB-lite"/>
    </source>
</evidence>
<feature type="compositionally biased region" description="Polar residues" evidence="2">
    <location>
        <begin position="610"/>
        <end position="619"/>
    </location>
</feature>
<dbReference type="AlphaFoldDB" id="A0AAV7SXY6"/>
<organism evidence="3 4">
    <name type="scientific">Pleurodeles waltl</name>
    <name type="common">Iberian ribbed newt</name>
    <dbReference type="NCBI Taxonomy" id="8319"/>
    <lineage>
        <taxon>Eukaryota</taxon>
        <taxon>Metazoa</taxon>
        <taxon>Chordata</taxon>
        <taxon>Craniata</taxon>
        <taxon>Vertebrata</taxon>
        <taxon>Euteleostomi</taxon>
        <taxon>Amphibia</taxon>
        <taxon>Batrachia</taxon>
        <taxon>Caudata</taxon>
        <taxon>Salamandroidea</taxon>
        <taxon>Salamandridae</taxon>
        <taxon>Pleurodelinae</taxon>
        <taxon>Pleurodeles</taxon>
    </lineage>
</organism>
<keyword evidence="4" id="KW-1185">Reference proteome</keyword>
<dbReference type="EMBL" id="JANPWB010000007">
    <property type="protein sequence ID" value="KAJ1169072.1"/>
    <property type="molecule type" value="Genomic_DNA"/>
</dbReference>
<evidence type="ECO:0000313" key="3">
    <source>
        <dbReference type="EMBL" id="KAJ1169072.1"/>
    </source>
</evidence>
<accession>A0AAV7SXY6</accession>